<organism evidence="1 2">
    <name type="scientific">Microbispora siamensis</name>
    <dbReference type="NCBI Taxonomy" id="564413"/>
    <lineage>
        <taxon>Bacteria</taxon>
        <taxon>Bacillati</taxon>
        <taxon>Actinomycetota</taxon>
        <taxon>Actinomycetes</taxon>
        <taxon>Streptosporangiales</taxon>
        <taxon>Streptosporangiaceae</taxon>
        <taxon>Microbispora</taxon>
    </lineage>
</organism>
<protein>
    <submittedName>
        <fullName evidence="1">Uncharacterized protein</fullName>
    </submittedName>
</protein>
<evidence type="ECO:0000313" key="1">
    <source>
        <dbReference type="EMBL" id="GIH60288.1"/>
    </source>
</evidence>
<reference evidence="1 2" key="1">
    <citation type="submission" date="2021-01" db="EMBL/GenBank/DDBJ databases">
        <title>Whole genome shotgun sequence of Microbispora siamensis NBRC 104113.</title>
        <authorList>
            <person name="Komaki H."/>
            <person name="Tamura T."/>
        </authorList>
    </citation>
    <scope>NUCLEOTIDE SEQUENCE [LARGE SCALE GENOMIC DNA]</scope>
    <source>
        <strain evidence="1 2">NBRC 104113</strain>
    </source>
</reference>
<dbReference type="EMBL" id="BOOF01000004">
    <property type="protein sequence ID" value="GIH60288.1"/>
    <property type="molecule type" value="Genomic_DNA"/>
</dbReference>
<gene>
    <name evidence="1" type="ORF">Msi02_11050</name>
</gene>
<accession>A0ABQ4GFU1</accession>
<name>A0ABQ4GFU1_9ACTN</name>
<sequence length="69" mass="7535">MRVVRIRNPSVRAADWGSAHALTRVWPSVAGARWAVSPARYGTHAVPGRRDAFSSAGVQPRRAIDLVSR</sequence>
<keyword evidence="2" id="KW-1185">Reference proteome</keyword>
<dbReference type="Proteomes" id="UP000660454">
    <property type="component" value="Unassembled WGS sequence"/>
</dbReference>
<comment type="caution">
    <text evidence="1">The sequence shown here is derived from an EMBL/GenBank/DDBJ whole genome shotgun (WGS) entry which is preliminary data.</text>
</comment>
<proteinExistence type="predicted"/>
<evidence type="ECO:0000313" key="2">
    <source>
        <dbReference type="Proteomes" id="UP000660454"/>
    </source>
</evidence>